<evidence type="ECO:0000313" key="15">
    <source>
        <dbReference type="Proteomes" id="UP000311008"/>
    </source>
</evidence>
<dbReference type="Pfam" id="PF00487">
    <property type="entry name" value="FA_desaturase"/>
    <property type="match status" value="1"/>
</dbReference>
<dbReference type="CDD" id="cd03505">
    <property type="entry name" value="Delta9-FADS-like"/>
    <property type="match status" value="1"/>
</dbReference>
<keyword evidence="5" id="KW-0276">Fatty acid metabolism</keyword>
<evidence type="ECO:0000256" key="12">
    <source>
        <dbReference type="SAM" id="Phobius"/>
    </source>
</evidence>
<keyword evidence="6 12" id="KW-1133">Transmembrane helix</keyword>
<dbReference type="KEGG" id="mmec:FIU01_06385"/>
<dbReference type="InterPro" id="IPR005804">
    <property type="entry name" value="FA_desaturase_dom"/>
</dbReference>
<dbReference type="PRINTS" id="PR00075">
    <property type="entry name" value="FACDDSATRASE"/>
</dbReference>
<comment type="subcellular location">
    <subcellularLocation>
        <location evidence="1">Membrane</location>
        <topology evidence="1">Multi-pass membrane protein</topology>
    </subcellularLocation>
</comment>
<keyword evidence="15" id="KW-1185">Reference proteome</keyword>
<comment type="similarity">
    <text evidence="2">Belongs to the fatty acid desaturase type 2 family.</text>
</comment>
<dbReference type="EMBL" id="CP040946">
    <property type="protein sequence ID" value="QDC44182.1"/>
    <property type="molecule type" value="Genomic_DNA"/>
</dbReference>
<keyword evidence="11" id="KW-0275">Fatty acid biosynthesis</keyword>
<evidence type="ECO:0000259" key="13">
    <source>
        <dbReference type="Pfam" id="PF00487"/>
    </source>
</evidence>
<gene>
    <name evidence="14" type="ORF">FIU01_06385</name>
</gene>
<evidence type="ECO:0000256" key="11">
    <source>
        <dbReference type="ARBA" id="ARBA00023160"/>
    </source>
</evidence>
<evidence type="ECO:0000256" key="5">
    <source>
        <dbReference type="ARBA" id="ARBA00022832"/>
    </source>
</evidence>
<dbReference type="PANTHER" id="PTHR11351:SF31">
    <property type="entry name" value="DESATURASE 1, ISOFORM A-RELATED"/>
    <property type="match status" value="1"/>
</dbReference>
<dbReference type="GO" id="GO:0006633">
    <property type="term" value="P:fatty acid biosynthetic process"/>
    <property type="evidence" value="ECO:0007669"/>
    <property type="project" value="UniProtKB-KW"/>
</dbReference>
<dbReference type="OrthoDB" id="9768289at2"/>
<evidence type="ECO:0000256" key="8">
    <source>
        <dbReference type="ARBA" id="ARBA00023004"/>
    </source>
</evidence>
<name>A0A5B8CSA6_9PROT</name>
<dbReference type="InterPro" id="IPR015876">
    <property type="entry name" value="Acyl-CoA_DS"/>
</dbReference>
<feature type="domain" description="Fatty acid desaturase" evidence="13">
    <location>
        <begin position="58"/>
        <end position="277"/>
    </location>
</feature>
<dbReference type="GO" id="GO:0016020">
    <property type="term" value="C:membrane"/>
    <property type="evidence" value="ECO:0007669"/>
    <property type="project" value="UniProtKB-SubCell"/>
</dbReference>
<evidence type="ECO:0000256" key="4">
    <source>
        <dbReference type="ARBA" id="ARBA00022692"/>
    </source>
</evidence>
<reference evidence="15" key="1">
    <citation type="journal article" date="2019" name="ISME J.">
        <title>Evolution in action: habitat transition from sediment to the pelagial leads to genome streamlining in Methylophilaceae.</title>
        <authorList>
            <person name="Salcher M."/>
            <person name="Schaefle D."/>
            <person name="Kaspar M."/>
            <person name="Neuenschwander S.M."/>
            <person name="Ghai R."/>
        </authorList>
    </citation>
    <scope>NUCLEOTIDE SEQUENCE [LARGE SCALE GENOMIC DNA]</scope>
    <source>
        <strain evidence="15">MMS-M-51</strain>
    </source>
</reference>
<dbReference type="GO" id="GO:0016717">
    <property type="term" value="F:oxidoreductase activity, acting on paired donors, with oxidation of a pair of donors resulting in the reduction of molecular oxygen to two molecules of water"/>
    <property type="evidence" value="ECO:0007669"/>
    <property type="project" value="InterPro"/>
</dbReference>
<protein>
    <submittedName>
        <fullName evidence="14">Acyl-CoA desaturase</fullName>
    </submittedName>
</protein>
<evidence type="ECO:0000313" key="14">
    <source>
        <dbReference type="EMBL" id="QDC44182.1"/>
    </source>
</evidence>
<evidence type="ECO:0000256" key="10">
    <source>
        <dbReference type="ARBA" id="ARBA00023136"/>
    </source>
</evidence>
<evidence type="ECO:0000256" key="6">
    <source>
        <dbReference type="ARBA" id="ARBA00022989"/>
    </source>
</evidence>
<organism evidence="14 15">
    <name type="scientific">Methylophilus medardicus</name>
    <dbReference type="NCBI Taxonomy" id="2588534"/>
    <lineage>
        <taxon>Bacteria</taxon>
        <taxon>Pseudomonadati</taxon>
        <taxon>Pseudomonadota</taxon>
        <taxon>Betaproteobacteria</taxon>
        <taxon>Nitrosomonadales</taxon>
        <taxon>Methylophilaceae</taxon>
        <taxon>Methylophilus</taxon>
    </lineage>
</organism>
<evidence type="ECO:0000256" key="1">
    <source>
        <dbReference type="ARBA" id="ARBA00004141"/>
    </source>
</evidence>
<keyword evidence="7" id="KW-0560">Oxidoreductase</keyword>
<feature type="transmembrane region" description="Helical" evidence="12">
    <location>
        <begin position="206"/>
        <end position="232"/>
    </location>
</feature>
<dbReference type="RefSeq" id="WP_140003514.1">
    <property type="nucleotide sequence ID" value="NZ_CP040946.1"/>
</dbReference>
<keyword evidence="8" id="KW-0408">Iron</keyword>
<keyword evidence="9" id="KW-0443">Lipid metabolism</keyword>
<dbReference type="AlphaFoldDB" id="A0A5B8CSA6"/>
<accession>A0A5B8CSA6</accession>
<dbReference type="PANTHER" id="PTHR11351">
    <property type="entry name" value="ACYL-COA DESATURASE"/>
    <property type="match status" value="1"/>
</dbReference>
<evidence type="ECO:0000256" key="3">
    <source>
        <dbReference type="ARBA" id="ARBA00022516"/>
    </source>
</evidence>
<sequence length="315" mass="36545">MQQRISGLLWRLVGWLDNHRYQPPETASAESIDWWRVLPFVALHLGLVSLFWVGWSPFAVFLAVLVYVVRMFAITGFYHRYFAHKTFQTSRVTQFVFALIGASAVQRGPLWWAAHHRSHHMHSDQPQDVHSPHQHGFLWSHLGWFLSHANFNTQLDRVRELSRFRELCWLDRFDSLVPIAFALGLYGLGEWLQAYAPSLHTNGLQLIVWGFVVSTIALYHATFCVNSLAHVWGSRRYATRDHSRNNLLIAILTLGEGWHNNHHHFPGAAKQGFYWWEIDLTYYGLKLLSALGIIWQLKQVPDNVRAQHAAKEDHA</sequence>
<dbReference type="Proteomes" id="UP000311008">
    <property type="component" value="Chromosome"/>
</dbReference>
<feature type="transmembrane region" description="Helical" evidence="12">
    <location>
        <begin position="58"/>
        <end position="78"/>
    </location>
</feature>
<evidence type="ECO:0000256" key="2">
    <source>
        <dbReference type="ARBA" id="ARBA00008749"/>
    </source>
</evidence>
<keyword evidence="3" id="KW-0444">Lipid biosynthesis</keyword>
<evidence type="ECO:0000256" key="9">
    <source>
        <dbReference type="ARBA" id="ARBA00023098"/>
    </source>
</evidence>
<feature type="transmembrane region" description="Helical" evidence="12">
    <location>
        <begin position="34"/>
        <end position="52"/>
    </location>
</feature>
<proteinExistence type="inferred from homology"/>
<keyword evidence="10 12" id="KW-0472">Membrane</keyword>
<feature type="transmembrane region" description="Helical" evidence="12">
    <location>
        <begin position="167"/>
        <end position="186"/>
    </location>
</feature>
<keyword evidence="4 12" id="KW-0812">Transmembrane</keyword>
<evidence type="ECO:0000256" key="7">
    <source>
        <dbReference type="ARBA" id="ARBA00023002"/>
    </source>
</evidence>